<keyword evidence="1" id="KW-0812">Transmembrane</keyword>
<dbReference type="InterPro" id="IPR025664">
    <property type="entry name" value="Spore_III_AC/AD"/>
</dbReference>
<proteinExistence type="predicted"/>
<dbReference type="EMBL" id="JBHTGR010000057">
    <property type="protein sequence ID" value="MFC7748125.1"/>
    <property type="molecule type" value="Genomic_DNA"/>
</dbReference>
<keyword evidence="1" id="KW-1133">Transmembrane helix</keyword>
<comment type="caution">
    <text evidence="2">The sequence shown here is derived from an EMBL/GenBank/DDBJ whole genome shotgun (WGS) entry which is preliminary data.</text>
</comment>
<keyword evidence="1" id="KW-0472">Membrane</keyword>
<dbReference type="InterPro" id="IPR014211">
    <property type="entry name" value="Spore_III_AD"/>
</dbReference>
<name>A0ABW2UY03_9BACI</name>
<accession>A0ABW2UY03</accession>
<sequence>MDIVQIVVIGIIASLLYVVLKEINPSFAFILILITTILIFLVVMQQIGIIFEMITSLGSKANVDGMYMDTILKIIGISYITEIGANLTRDAGLESVAAKIELAGKIFILVLAVPIIKAVIEAILTFVNSV</sequence>
<reference evidence="3" key="1">
    <citation type="journal article" date="2019" name="Int. J. Syst. Evol. Microbiol.">
        <title>The Global Catalogue of Microorganisms (GCM) 10K type strain sequencing project: providing services to taxonomists for standard genome sequencing and annotation.</title>
        <authorList>
            <consortium name="The Broad Institute Genomics Platform"/>
            <consortium name="The Broad Institute Genome Sequencing Center for Infectious Disease"/>
            <person name="Wu L."/>
            <person name="Ma J."/>
        </authorList>
    </citation>
    <scope>NUCLEOTIDE SEQUENCE [LARGE SCALE GENOMIC DNA]</scope>
    <source>
        <strain evidence="3">JCM 30234</strain>
    </source>
</reference>
<feature type="transmembrane region" description="Helical" evidence="1">
    <location>
        <begin position="106"/>
        <end position="127"/>
    </location>
</feature>
<protein>
    <submittedName>
        <fullName evidence="2">Stage III sporulation protein AD</fullName>
    </submittedName>
</protein>
<organism evidence="2 3">
    <name type="scientific">Lentibacillus kimchii</name>
    <dbReference type="NCBI Taxonomy" id="1542911"/>
    <lineage>
        <taxon>Bacteria</taxon>
        <taxon>Bacillati</taxon>
        <taxon>Bacillota</taxon>
        <taxon>Bacilli</taxon>
        <taxon>Bacillales</taxon>
        <taxon>Bacillaceae</taxon>
        <taxon>Lentibacillus</taxon>
    </lineage>
</organism>
<dbReference type="RefSeq" id="WP_382361111.1">
    <property type="nucleotide sequence ID" value="NZ_JBHTGR010000057.1"/>
</dbReference>
<evidence type="ECO:0000313" key="3">
    <source>
        <dbReference type="Proteomes" id="UP001596620"/>
    </source>
</evidence>
<feature type="transmembrane region" description="Helical" evidence="1">
    <location>
        <begin position="30"/>
        <end position="54"/>
    </location>
</feature>
<keyword evidence="3" id="KW-1185">Reference proteome</keyword>
<evidence type="ECO:0000313" key="2">
    <source>
        <dbReference type="EMBL" id="MFC7748125.1"/>
    </source>
</evidence>
<evidence type="ECO:0000256" key="1">
    <source>
        <dbReference type="SAM" id="Phobius"/>
    </source>
</evidence>
<gene>
    <name evidence="2" type="primary">spoIIIAD</name>
    <name evidence="2" type="ORF">ACFQU8_13120</name>
</gene>
<feature type="transmembrane region" description="Helical" evidence="1">
    <location>
        <begin position="6"/>
        <end position="23"/>
    </location>
</feature>
<dbReference type="NCBIfam" id="TIGR02849">
    <property type="entry name" value="spore_III_AD"/>
    <property type="match status" value="1"/>
</dbReference>
<dbReference type="Proteomes" id="UP001596620">
    <property type="component" value="Unassembled WGS sequence"/>
</dbReference>
<dbReference type="Pfam" id="PF06686">
    <property type="entry name" value="SpoIIIAC"/>
    <property type="match status" value="2"/>
</dbReference>